<reference evidence="3 4" key="1">
    <citation type="journal article" date="2018" name="Mol. Ecol.">
        <title>The obligate alkalophilic soda-lake fungus Sodiomyces alkalinus has shifted to a protein diet.</title>
        <authorList>
            <person name="Grum-Grzhimaylo A.A."/>
            <person name="Falkoski D.L."/>
            <person name="van den Heuvel J."/>
            <person name="Valero-Jimenez C.A."/>
            <person name="Min B."/>
            <person name="Choi I.G."/>
            <person name="Lipzen A."/>
            <person name="Daum C.G."/>
            <person name="Aanen D.K."/>
            <person name="Tsang A."/>
            <person name="Henrissat B."/>
            <person name="Bilanenko E.N."/>
            <person name="de Vries R.P."/>
            <person name="van Kan J.A.L."/>
            <person name="Grigoriev I.V."/>
            <person name="Debets A.J.M."/>
        </authorList>
    </citation>
    <scope>NUCLEOTIDE SEQUENCE [LARGE SCALE GENOMIC DNA]</scope>
    <source>
        <strain evidence="3 4">F11</strain>
    </source>
</reference>
<proteinExistence type="predicted"/>
<dbReference type="PANTHER" id="PTHR37451">
    <property type="entry name" value="MARVEL DOMAIN"/>
    <property type="match status" value="1"/>
</dbReference>
<accession>A0A3N2Q657</accession>
<feature type="region of interest" description="Disordered" evidence="1">
    <location>
        <begin position="219"/>
        <end position="295"/>
    </location>
</feature>
<organism evidence="3 4">
    <name type="scientific">Sodiomyces alkalinus (strain CBS 110278 / VKM F-3762 / F11)</name>
    <name type="common">Alkaliphilic filamentous fungus</name>
    <dbReference type="NCBI Taxonomy" id="1314773"/>
    <lineage>
        <taxon>Eukaryota</taxon>
        <taxon>Fungi</taxon>
        <taxon>Dikarya</taxon>
        <taxon>Ascomycota</taxon>
        <taxon>Pezizomycotina</taxon>
        <taxon>Sordariomycetes</taxon>
        <taxon>Hypocreomycetidae</taxon>
        <taxon>Glomerellales</taxon>
        <taxon>Plectosphaerellaceae</taxon>
        <taxon>Sodiomyces</taxon>
    </lineage>
</organism>
<keyword evidence="2" id="KW-1133">Transmembrane helix</keyword>
<evidence type="ECO:0000313" key="3">
    <source>
        <dbReference type="EMBL" id="ROT42242.1"/>
    </source>
</evidence>
<protein>
    <recommendedName>
        <fullName evidence="5">MARVEL domain-containing protein</fullName>
    </recommendedName>
</protein>
<feature type="transmembrane region" description="Helical" evidence="2">
    <location>
        <begin position="137"/>
        <end position="163"/>
    </location>
</feature>
<keyword evidence="2" id="KW-0812">Transmembrane</keyword>
<keyword evidence="2" id="KW-0472">Membrane</keyword>
<dbReference type="OrthoDB" id="5325022at2759"/>
<evidence type="ECO:0008006" key="5">
    <source>
        <dbReference type="Google" id="ProtNLM"/>
    </source>
</evidence>
<gene>
    <name evidence="3" type="ORF">SODALDRAFT_326426</name>
</gene>
<keyword evidence="4" id="KW-1185">Reference proteome</keyword>
<evidence type="ECO:0000256" key="2">
    <source>
        <dbReference type="SAM" id="Phobius"/>
    </source>
</evidence>
<feature type="transmembrane region" description="Helical" evidence="2">
    <location>
        <begin position="89"/>
        <end position="110"/>
    </location>
</feature>
<feature type="compositionally biased region" description="Low complexity" evidence="1">
    <location>
        <begin position="239"/>
        <end position="260"/>
    </location>
</feature>
<evidence type="ECO:0000313" key="4">
    <source>
        <dbReference type="Proteomes" id="UP000272025"/>
    </source>
</evidence>
<sequence length="295" mass="31319">MDTTNTTTQYSAERPAGQEHIPIYPRGFIGLRIAQSVLGVTTLGLSAFIVATIPFDGAALMLFVAIATIITSIWHLVSHYSAPALYNYWAVLALDIFLVFFWLISFAILADRTAWVFNIFSNNCSFGVCYQPAGLDLALSSCMAAASALGGIQFALFITSLAIHGIALHRHRKAGLHCNPLNGAAPAIAPAVVSPQDLEKNAAVSAAAAPAAVPAEAYGTPAPQTQAPYNPDLNRAASPPAGYYPPVAQQPQPYSPHQQQTPPPASDPSYYQAVSPPGSVQPHEVPVQQAYPQQQ</sequence>
<evidence type="ECO:0000256" key="1">
    <source>
        <dbReference type="SAM" id="MobiDB-lite"/>
    </source>
</evidence>
<dbReference type="EMBL" id="ML119051">
    <property type="protein sequence ID" value="ROT42242.1"/>
    <property type="molecule type" value="Genomic_DNA"/>
</dbReference>
<name>A0A3N2Q657_SODAK</name>
<dbReference type="PANTHER" id="PTHR37451:SF4">
    <property type="entry name" value="MARVEL DOMAIN-CONTAINING PROTEIN"/>
    <property type="match status" value="1"/>
</dbReference>
<dbReference type="GeneID" id="39578640"/>
<feature type="transmembrane region" description="Helical" evidence="2">
    <location>
        <begin position="59"/>
        <end position="77"/>
    </location>
</feature>
<dbReference type="Proteomes" id="UP000272025">
    <property type="component" value="Unassembled WGS sequence"/>
</dbReference>
<dbReference type="AlphaFoldDB" id="A0A3N2Q657"/>
<dbReference type="RefSeq" id="XP_028470048.1">
    <property type="nucleotide sequence ID" value="XM_028610162.1"/>
</dbReference>
<feature type="transmembrane region" description="Helical" evidence="2">
    <location>
        <begin position="33"/>
        <end position="53"/>
    </location>
</feature>